<gene>
    <name evidence="3" type="ORF">PEVE_00031409</name>
</gene>
<name>A0ABN8MHL3_9CNID</name>
<dbReference type="PANTHER" id="PTHR36877">
    <property type="entry name" value="SMALL INTEGRAL MEMBRANE PROTEIN 13"/>
    <property type="match status" value="1"/>
</dbReference>
<keyword evidence="2" id="KW-0472">Membrane</keyword>
<evidence type="ECO:0000313" key="4">
    <source>
        <dbReference type="Proteomes" id="UP001159427"/>
    </source>
</evidence>
<keyword evidence="2" id="KW-0812">Transmembrane</keyword>
<dbReference type="InterPro" id="IPR031851">
    <property type="entry name" value="DUF4750"/>
</dbReference>
<dbReference type="EMBL" id="CALNXI010000449">
    <property type="protein sequence ID" value="CAH3027384.1"/>
    <property type="molecule type" value="Genomic_DNA"/>
</dbReference>
<reference evidence="3 4" key="1">
    <citation type="submission" date="2022-05" db="EMBL/GenBank/DDBJ databases">
        <authorList>
            <consortium name="Genoscope - CEA"/>
            <person name="William W."/>
        </authorList>
    </citation>
    <scope>NUCLEOTIDE SEQUENCE [LARGE SCALE GENOMIC DNA]</scope>
</reference>
<dbReference type="Proteomes" id="UP001159427">
    <property type="component" value="Unassembled WGS sequence"/>
</dbReference>
<feature type="compositionally biased region" description="Basic and acidic residues" evidence="1">
    <location>
        <begin position="69"/>
        <end position="82"/>
    </location>
</feature>
<keyword evidence="2" id="KW-1133">Transmembrane helix</keyword>
<evidence type="ECO:0008006" key="5">
    <source>
        <dbReference type="Google" id="ProtNLM"/>
    </source>
</evidence>
<evidence type="ECO:0000313" key="3">
    <source>
        <dbReference type="EMBL" id="CAH3027384.1"/>
    </source>
</evidence>
<evidence type="ECO:0000256" key="2">
    <source>
        <dbReference type="SAM" id="Phobius"/>
    </source>
</evidence>
<comment type="caution">
    <text evidence="3">The sequence shown here is derived from an EMBL/GenBank/DDBJ whole genome shotgun (WGS) entry which is preliminary data.</text>
</comment>
<dbReference type="Pfam" id="PF15938">
    <property type="entry name" value="DUF4750"/>
    <property type="match status" value="1"/>
</dbReference>
<feature type="transmembrane region" description="Helical" evidence="2">
    <location>
        <begin position="6"/>
        <end position="31"/>
    </location>
</feature>
<accession>A0ABN8MHL3</accession>
<keyword evidence="4" id="KW-1185">Reference proteome</keyword>
<protein>
    <recommendedName>
        <fullName evidence="5">Small integral membrane protein 13</fullName>
    </recommendedName>
</protein>
<organism evidence="3 4">
    <name type="scientific">Porites evermanni</name>
    <dbReference type="NCBI Taxonomy" id="104178"/>
    <lineage>
        <taxon>Eukaryota</taxon>
        <taxon>Metazoa</taxon>
        <taxon>Cnidaria</taxon>
        <taxon>Anthozoa</taxon>
        <taxon>Hexacorallia</taxon>
        <taxon>Scleractinia</taxon>
        <taxon>Fungiina</taxon>
        <taxon>Poritidae</taxon>
        <taxon>Porites</taxon>
    </lineage>
</organism>
<dbReference type="PANTHER" id="PTHR36877:SF1">
    <property type="entry name" value="SMALL INTEGRAL MEMBRANE PROTEIN 13"/>
    <property type="match status" value="1"/>
</dbReference>
<proteinExistence type="predicted"/>
<evidence type="ECO:0000256" key="1">
    <source>
        <dbReference type="SAM" id="MobiDB-lite"/>
    </source>
</evidence>
<feature type="region of interest" description="Disordered" evidence="1">
    <location>
        <begin position="48"/>
        <end position="82"/>
    </location>
</feature>
<sequence>MFDKEGLVTAVVILITIVAVILVILFGWFIVWKMFLIRFSFIRELVYGGGNDKSSTNTVPATPLRRSSRIRDLRSRKLKTDD</sequence>